<sequence length="86" mass="9179">MNTPAKPSVFALGLATVLGVACGAGHLAGPIRASAEATNTHTDMGEFAFRILGADGRREPVTARDSRTSHKRRLTSKSQVRRRFAC</sequence>
<gene>
    <name evidence="2" type="ORF">GCM10023191_001300</name>
</gene>
<accession>A0ABP8P7A0</accession>
<dbReference type="EMBL" id="BAABHF010000006">
    <property type="protein sequence ID" value="GAA4481868.1"/>
    <property type="molecule type" value="Genomic_DNA"/>
</dbReference>
<dbReference type="PROSITE" id="PS51257">
    <property type="entry name" value="PROKAR_LIPOPROTEIN"/>
    <property type="match status" value="1"/>
</dbReference>
<name>A0ABP8P7A0_9ACTN</name>
<reference evidence="3" key="1">
    <citation type="journal article" date="2019" name="Int. J. Syst. Evol. Microbiol.">
        <title>The Global Catalogue of Microorganisms (GCM) 10K type strain sequencing project: providing services to taxonomists for standard genome sequencing and annotation.</title>
        <authorList>
            <consortium name="The Broad Institute Genomics Platform"/>
            <consortium name="The Broad Institute Genome Sequencing Center for Infectious Disease"/>
            <person name="Wu L."/>
            <person name="Ma J."/>
        </authorList>
    </citation>
    <scope>NUCLEOTIDE SEQUENCE [LARGE SCALE GENOMIC DNA]</scope>
    <source>
        <strain evidence="3">JCM 17933</strain>
    </source>
</reference>
<comment type="caution">
    <text evidence="2">The sequence shown here is derived from an EMBL/GenBank/DDBJ whole genome shotgun (WGS) entry which is preliminary data.</text>
</comment>
<feature type="compositionally biased region" description="Basic and acidic residues" evidence="1">
    <location>
        <begin position="59"/>
        <end position="68"/>
    </location>
</feature>
<evidence type="ECO:0000313" key="2">
    <source>
        <dbReference type="EMBL" id="GAA4481868.1"/>
    </source>
</evidence>
<evidence type="ECO:0000256" key="1">
    <source>
        <dbReference type="SAM" id="MobiDB-lite"/>
    </source>
</evidence>
<organism evidence="2 3">
    <name type="scientific">Actinoallomurus oryzae</name>
    <dbReference type="NCBI Taxonomy" id="502180"/>
    <lineage>
        <taxon>Bacteria</taxon>
        <taxon>Bacillati</taxon>
        <taxon>Actinomycetota</taxon>
        <taxon>Actinomycetes</taxon>
        <taxon>Streptosporangiales</taxon>
        <taxon>Thermomonosporaceae</taxon>
        <taxon>Actinoallomurus</taxon>
    </lineage>
</organism>
<protein>
    <recommendedName>
        <fullName evidence="4">Lipoprotein</fullName>
    </recommendedName>
</protein>
<dbReference type="Proteomes" id="UP001500503">
    <property type="component" value="Unassembled WGS sequence"/>
</dbReference>
<keyword evidence="3" id="KW-1185">Reference proteome</keyword>
<evidence type="ECO:0000313" key="3">
    <source>
        <dbReference type="Proteomes" id="UP001500503"/>
    </source>
</evidence>
<proteinExistence type="predicted"/>
<evidence type="ECO:0008006" key="4">
    <source>
        <dbReference type="Google" id="ProtNLM"/>
    </source>
</evidence>
<feature type="compositionally biased region" description="Basic residues" evidence="1">
    <location>
        <begin position="69"/>
        <end position="86"/>
    </location>
</feature>
<feature type="region of interest" description="Disordered" evidence="1">
    <location>
        <begin position="59"/>
        <end position="86"/>
    </location>
</feature>